<protein>
    <submittedName>
        <fullName evidence="1">Uncharacterized protein</fullName>
    </submittedName>
</protein>
<evidence type="ECO:0000313" key="1">
    <source>
        <dbReference type="EMBL" id="MBX33912.1"/>
    </source>
</evidence>
<name>A0A2P2MUQ2_RHIMU</name>
<dbReference type="EMBL" id="GGEC01053428">
    <property type="protein sequence ID" value="MBX33912.1"/>
    <property type="molecule type" value="Transcribed_RNA"/>
</dbReference>
<sequence length="9" mass="1241">MRDKNYFMH</sequence>
<reference evidence="1" key="1">
    <citation type="submission" date="2018-02" db="EMBL/GenBank/DDBJ databases">
        <title>Rhizophora mucronata_Transcriptome.</title>
        <authorList>
            <person name="Meera S.P."/>
            <person name="Sreeshan A."/>
            <person name="Augustine A."/>
        </authorList>
    </citation>
    <scope>NUCLEOTIDE SEQUENCE</scope>
    <source>
        <tissue evidence="1">Leaf</tissue>
    </source>
</reference>
<proteinExistence type="predicted"/>
<accession>A0A2P2MUQ2</accession>
<organism evidence="1">
    <name type="scientific">Rhizophora mucronata</name>
    <name type="common">Asiatic mangrove</name>
    <dbReference type="NCBI Taxonomy" id="61149"/>
    <lineage>
        <taxon>Eukaryota</taxon>
        <taxon>Viridiplantae</taxon>
        <taxon>Streptophyta</taxon>
        <taxon>Embryophyta</taxon>
        <taxon>Tracheophyta</taxon>
        <taxon>Spermatophyta</taxon>
        <taxon>Magnoliopsida</taxon>
        <taxon>eudicotyledons</taxon>
        <taxon>Gunneridae</taxon>
        <taxon>Pentapetalae</taxon>
        <taxon>rosids</taxon>
        <taxon>fabids</taxon>
        <taxon>Malpighiales</taxon>
        <taxon>Rhizophoraceae</taxon>
        <taxon>Rhizophora</taxon>
    </lineage>
</organism>